<keyword evidence="7 9" id="KW-1133">Transmembrane helix</keyword>
<dbReference type="Pfam" id="PF00005">
    <property type="entry name" value="ABC_tran"/>
    <property type="match status" value="1"/>
</dbReference>
<evidence type="ECO:0000259" key="10">
    <source>
        <dbReference type="PROSITE" id="PS50893"/>
    </source>
</evidence>
<dbReference type="InterPro" id="IPR027417">
    <property type="entry name" value="P-loop_NTPase"/>
</dbReference>
<keyword evidence="8 9" id="KW-0472">Membrane</keyword>
<evidence type="ECO:0000256" key="3">
    <source>
        <dbReference type="ARBA" id="ARBA00022475"/>
    </source>
</evidence>
<dbReference type="RefSeq" id="WP_177718844.1">
    <property type="nucleotide sequence ID" value="NZ_JACRSQ010000020.1"/>
</dbReference>
<dbReference type="PROSITE" id="PS50893">
    <property type="entry name" value="ABC_TRANSPORTER_2"/>
    <property type="match status" value="1"/>
</dbReference>
<protein>
    <submittedName>
        <fullName evidence="12">ABC transporter ATP-binding protein</fullName>
    </submittedName>
</protein>
<dbReference type="PROSITE" id="PS50929">
    <property type="entry name" value="ABC_TM1F"/>
    <property type="match status" value="1"/>
</dbReference>
<feature type="transmembrane region" description="Helical" evidence="9">
    <location>
        <begin position="150"/>
        <end position="166"/>
    </location>
</feature>
<keyword evidence="2" id="KW-0813">Transport</keyword>
<feature type="transmembrane region" description="Helical" evidence="9">
    <location>
        <begin position="30"/>
        <end position="51"/>
    </location>
</feature>
<dbReference type="PANTHER" id="PTHR43394">
    <property type="entry name" value="ATP-DEPENDENT PERMEASE MDL1, MITOCHONDRIAL"/>
    <property type="match status" value="1"/>
</dbReference>
<dbReference type="Gene3D" id="1.20.1560.10">
    <property type="entry name" value="ABC transporter type 1, transmembrane domain"/>
    <property type="match status" value="1"/>
</dbReference>
<sequence>MKKTDTQIQRDGRRMLNRLLSYLKPYRRELAFGIFVLAVLAALDTIFPIMLREGIDRFAETGSLEGIWEYVGIYIALIALSTVFVSLGLKSWARSWGYLLNALRRDLFGKLECLSLDYYDTARSGWIIERFMRDVDIIAFFPTKFVHQRGSCVFRLVFFAVVMLALDWRMGLIIMATIPLILLLIKFFSILMIKRQRETRRQGSDMTAFFSETVTGAKNIKCLNLEDRLTEEFHEQSTQVKKVSMSLIRVNSAYAQAIYFMGCLTMGIVVTLGTSLCLDYSMSVGTLAAFISYATALYNNIVSLSAVGERYQNCKAAMERFFSLLDQPVRVDDTPEVKAQYPDEAAIAHLPKLHGGITFENVHFSYEDGQTVFRGLNLTIRPGETIALVGETGAGKTTLVNLACRFYEPTEGRILLDGQDYRNLPLRYIYKNLGYVLQSPHLFSGSILENIRYGRLDATDEEVKAAARMVYADAFISRLAEGYQTDVGEGGSLLSTGERQLVSFARALLVDPSILVLDEATASVDSETEVLISKATEALIEGRTTFIIAHRLSTARGADRILVVDHGAVVEDGTHEELMAARGYYYRLNLRQYENELLA</sequence>
<dbReference type="PANTHER" id="PTHR43394:SF1">
    <property type="entry name" value="ATP-BINDING CASSETTE SUB-FAMILY B MEMBER 10, MITOCHONDRIAL"/>
    <property type="match status" value="1"/>
</dbReference>
<dbReference type="AlphaFoldDB" id="A0A926I1L6"/>
<accession>A0A926I1L6</accession>
<reference evidence="12" key="1">
    <citation type="submission" date="2020-08" db="EMBL/GenBank/DDBJ databases">
        <title>Genome public.</title>
        <authorList>
            <person name="Liu C."/>
            <person name="Sun Q."/>
        </authorList>
    </citation>
    <scope>NUCLEOTIDE SEQUENCE</scope>
    <source>
        <strain evidence="12">NSJ-32</strain>
    </source>
</reference>
<dbReference type="GO" id="GO:0005886">
    <property type="term" value="C:plasma membrane"/>
    <property type="evidence" value="ECO:0007669"/>
    <property type="project" value="UniProtKB-SubCell"/>
</dbReference>
<name>A0A926I1L6_9FIRM</name>
<feature type="domain" description="ABC transmembrane type-1" evidence="11">
    <location>
        <begin position="31"/>
        <end position="313"/>
    </location>
</feature>
<gene>
    <name evidence="12" type="ORF">H8730_12630</name>
</gene>
<dbReference type="GO" id="GO:0005524">
    <property type="term" value="F:ATP binding"/>
    <property type="evidence" value="ECO:0007669"/>
    <property type="project" value="UniProtKB-KW"/>
</dbReference>
<evidence type="ECO:0000256" key="1">
    <source>
        <dbReference type="ARBA" id="ARBA00004651"/>
    </source>
</evidence>
<dbReference type="EMBL" id="JACRSQ010000020">
    <property type="protein sequence ID" value="MBC8544384.1"/>
    <property type="molecule type" value="Genomic_DNA"/>
</dbReference>
<dbReference type="InterPro" id="IPR039421">
    <property type="entry name" value="Type_1_exporter"/>
</dbReference>
<evidence type="ECO:0000313" key="12">
    <source>
        <dbReference type="EMBL" id="MBC8544384.1"/>
    </source>
</evidence>
<keyword evidence="3" id="KW-1003">Cell membrane</keyword>
<evidence type="ECO:0000256" key="5">
    <source>
        <dbReference type="ARBA" id="ARBA00022741"/>
    </source>
</evidence>
<evidence type="ECO:0000256" key="9">
    <source>
        <dbReference type="SAM" id="Phobius"/>
    </source>
</evidence>
<feature type="domain" description="ABC transporter" evidence="10">
    <location>
        <begin position="357"/>
        <end position="591"/>
    </location>
</feature>
<dbReference type="FunFam" id="3.40.50.300:FF:000221">
    <property type="entry name" value="Multidrug ABC transporter ATP-binding protein"/>
    <property type="match status" value="1"/>
</dbReference>
<dbReference type="SUPFAM" id="SSF90123">
    <property type="entry name" value="ABC transporter transmembrane region"/>
    <property type="match status" value="1"/>
</dbReference>
<dbReference type="InterPro" id="IPR003593">
    <property type="entry name" value="AAA+_ATPase"/>
</dbReference>
<evidence type="ECO:0000256" key="2">
    <source>
        <dbReference type="ARBA" id="ARBA00022448"/>
    </source>
</evidence>
<dbReference type="InterPro" id="IPR036640">
    <property type="entry name" value="ABC1_TM_sf"/>
</dbReference>
<evidence type="ECO:0000313" key="13">
    <source>
        <dbReference type="Proteomes" id="UP000657006"/>
    </source>
</evidence>
<dbReference type="Gene3D" id="3.40.50.300">
    <property type="entry name" value="P-loop containing nucleotide triphosphate hydrolases"/>
    <property type="match status" value="1"/>
</dbReference>
<proteinExistence type="predicted"/>
<evidence type="ECO:0000256" key="4">
    <source>
        <dbReference type="ARBA" id="ARBA00022692"/>
    </source>
</evidence>
<comment type="caution">
    <text evidence="12">The sequence shown here is derived from an EMBL/GenBank/DDBJ whole genome shotgun (WGS) entry which is preliminary data.</text>
</comment>
<keyword evidence="5" id="KW-0547">Nucleotide-binding</keyword>
<organism evidence="12 13">
    <name type="scientific">Bianquea renquensis</name>
    <dbReference type="NCBI Taxonomy" id="2763661"/>
    <lineage>
        <taxon>Bacteria</taxon>
        <taxon>Bacillati</taxon>
        <taxon>Bacillota</taxon>
        <taxon>Clostridia</taxon>
        <taxon>Eubacteriales</taxon>
        <taxon>Bianqueaceae</taxon>
        <taxon>Bianquea</taxon>
    </lineage>
</organism>
<dbReference type="CDD" id="cd03254">
    <property type="entry name" value="ABCC_Glucan_exporter_like"/>
    <property type="match status" value="1"/>
</dbReference>
<dbReference type="Proteomes" id="UP000657006">
    <property type="component" value="Unassembled WGS sequence"/>
</dbReference>
<dbReference type="GO" id="GO:0015421">
    <property type="term" value="F:ABC-type oligopeptide transporter activity"/>
    <property type="evidence" value="ECO:0007669"/>
    <property type="project" value="TreeGrafter"/>
</dbReference>
<evidence type="ECO:0000256" key="8">
    <source>
        <dbReference type="ARBA" id="ARBA00023136"/>
    </source>
</evidence>
<evidence type="ECO:0000256" key="7">
    <source>
        <dbReference type="ARBA" id="ARBA00022989"/>
    </source>
</evidence>
<dbReference type="SUPFAM" id="SSF52540">
    <property type="entry name" value="P-loop containing nucleoside triphosphate hydrolases"/>
    <property type="match status" value="1"/>
</dbReference>
<keyword evidence="6 12" id="KW-0067">ATP-binding</keyword>
<evidence type="ECO:0000256" key="6">
    <source>
        <dbReference type="ARBA" id="ARBA00022840"/>
    </source>
</evidence>
<comment type="subcellular location">
    <subcellularLocation>
        <location evidence="1">Cell membrane</location>
        <topology evidence="1">Multi-pass membrane protein</topology>
    </subcellularLocation>
</comment>
<keyword evidence="13" id="KW-1185">Reference proteome</keyword>
<dbReference type="GO" id="GO:0016887">
    <property type="term" value="F:ATP hydrolysis activity"/>
    <property type="evidence" value="ECO:0007669"/>
    <property type="project" value="InterPro"/>
</dbReference>
<evidence type="ECO:0000259" key="11">
    <source>
        <dbReference type="PROSITE" id="PS50929"/>
    </source>
</evidence>
<feature type="transmembrane region" description="Helical" evidence="9">
    <location>
        <begin position="172"/>
        <end position="193"/>
    </location>
</feature>
<dbReference type="InterPro" id="IPR011527">
    <property type="entry name" value="ABC1_TM_dom"/>
</dbReference>
<feature type="transmembrane region" description="Helical" evidence="9">
    <location>
        <begin position="280"/>
        <end position="301"/>
    </location>
</feature>
<feature type="transmembrane region" description="Helical" evidence="9">
    <location>
        <begin position="71"/>
        <end position="89"/>
    </location>
</feature>
<dbReference type="Pfam" id="PF00664">
    <property type="entry name" value="ABC_membrane"/>
    <property type="match status" value="1"/>
</dbReference>
<keyword evidence="4 9" id="KW-0812">Transmembrane</keyword>
<dbReference type="SMART" id="SM00382">
    <property type="entry name" value="AAA"/>
    <property type="match status" value="1"/>
</dbReference>
<feature type="transmembrane region" description="Helical" evidence="9">
    <location>
        <begin position="253"/>
        <end position="274"/>
    </location>
</feature>
<dbReference type="InterPro" id="IPR003439">
    <property type="entry name" value="ABC_transporter-like_ATP-bd"/>
</dbReference>